<dbReference type="EMBL" id="QFLI01000004">
    <property type="protein sequence ID" value="PXY01055.1"/>
    <property type="molecule type" value="Genomic_DNA"/>
</dbReference>
<name>A0A2V3ZWL5_9BACT</name>
<gene>
    <name evidence="1" type="ORF">DF185_10395</name>
</gene>
<organism evidence="1 2">
    <name type="scientific">Marinifilum breve</name>
    <dbReference type="NCBI Taxonomy" id="2184082"/>
    <lineage>
        <taxon>Bacteria</taxon>
        <taxon>Pseudomonadati</taxon>
        <taxon>Bacteroidota</taxon>
        <taxon>Bacteroidia</taxon>
        <taxon>Marinilabiliales</taxon>
        <taxon>Marinifilaceae</taxon>
    </lineage>
</organism>
<proteinExistence type="predicted"/>
<evidence type="ECO:0000313" key="2">
    <source>
        <dbReference type="Proteomes" id="UP000248079"/>
    </source>
</evidence>
<accession>A0A2V3ZWL5</accession>
<dbReference type="RefSeq" id="WP_110360687.1">
    <property type="nucleotide sequence ID" value="NZ_QFLI01000004.1"/>
</dbReference>
<comment type="caution">
    <text evidence="1">The sequence shown here is derived from an EMBL/GenBank/DDBJ whole genome shotgun (WGS) entry which is preliminary data.</text>
</comment>
<sequence length="170" mass="19699">MKTKKYNISLLIFVLLCCNGFCQEKLIRIGPSYSNTKITLEPIHIYDGIPMNTKIFEALVNLNTIDSIVVLKDSIYNKLGEAKHYGIIELYTKDSINTGLKYILEKSNHWMYKHPLSALKINNSKTKWNRRIIRKLITLRPEEIIDINTVEPNSTRGQENGLMILKILNY</sequence>
<reference evidence="1 2" key="1">
    <citation type="submission" date="2018-05" db="EMBL/GenBank/DDBJ databases">
        <title>Marinifilum breve JC075T sp. nov., a marine bacterium isolated from Yongle Blue Hole in the South China Sea.</title>
        <authorList>
            <person name="Fu T."/>
        </authorList>
    </citation>
    <scope>NUCLEOTIDE SEQUENCE [LARGE SCALE GENOMIC DNA]</scope>
    <source>
        <strain evidence="1 2">JC075</strain>
    </source>
</reference>
<protein>
    <submittedName>
        <fullName evidence="1">Uncharacterized protein</fullName>
    </submittedName>
</protein>
<dbReference type="Proteomes" id="UP000248079">
    <property type="component" value="Unassembled WGS sequence"/>
</dbReference>
<dbReference type="AlphaFoldDB" id="A0A2V3ZWL5"/>
<evidence type="ECO:0000313" key="1">
    <source>
        <dbReference type="EMBL" id="PXY01055.1"/>
    </source>
</evidence>
<keyword evidence="2" id="KW-1185">Reference proteome</keyword>